<evidence type="ECO:0000313" key="2">
    <source>
        <dbReference type="Proteomes" id="UP000706124"/>
    </source>
</evidence>
<dbReference type="Proteomes" id="UP000706124">
    <property type="component" value="Unassembled WGS sequence"/>
</dbReference>
<name>A0A9P7SDS8_9HYPO</name>
<comment type="caution">
    <text evidence="1">The sequence shown here is derived from an EMBL/GenBank/DDBJ whole genome shotgun (WGS) entry which is preliminary data.</text>
</comment>
<keyword evidence="2" id="KW-1185">Reference proteome</keyword>
<proteinExistence type="predicted"/>
<organism evidence="1 2">
    <name type="scientific">Claviceps pazoutovae</name>
    <dbReference type="NCBI Taxonomy" id="1649127"/>
    <lineage>
        <taxon>Eukaryota</taxon>
        <taxon>Fungi</taxon>
        <taxon>Dikarya</taxon>
        <taxon>Ascomycota</taxon>
        <taxon>Pezizomycotina</taxon>
        <taxon>Sordariomycetes</taxon>
        <taxon>Hypocreomycetidae</taxon>
        <taxon>Hypocreales</taxon>
        <taxon>Clavicipitaceae</taxon>
        <taxon>Claviceps</taxon>
    </lineage>
</organism>
<evidence type="ECO:0000313" key="1">
    <source>
        <dbReference type="EMBL" id="KAG5930242.1"/>
    </source>
</evidence>
<sequence length="688" mass="79063">MTIPSTSAANHAVTRRRREHALLRMRGGVTPDKPNQSKPFAREREQIQTFIDQKEVPYRLEQVVSVDMRRVTARRRTFRLVMRPIAQLMRFFLCERQVFTPIFRSIPIDVFPRIMCAYSRLFELALDEMRSRFESADEVGLNLADSEAVAIFDRLGGYIFTGSDRHLPGRVLRPLGTVESLRRGGWPYIDPTILDIGSGFVDLQRWPMSPETGRPTLLHTDELRFHYGAVVAASRESDLWLSQLSDEGITSPEAMIDFVAELIERRWVPDTRCFMARQLRKKIHRSTPGGALLSSDDILAGDRALAAWEEEAYPFRIEALDRLRLGLEPCSPRLCIDTQDPRTRHDHAHNLVHLVHQKQAGIHACKAATWPDSLYDIMAKWHAVQTRIYGSRAGDCVLTWAPIVHERMRVLGIEWVPGNASGRIVSTAIVKLRDDIYATPRIPVAEPGTFHHEAEETEILHDLNLQRQLAAQNEVSVIDFGCEFPFKEIPHLIQQGYDETLTANSRVKAHYSITMRSLRSHIDHPFCQLMLMLILTICSSTETPQVLPQTRQFSASTDAKHRDKAQLALVMATRMLWYLFPEEFPWTEDRQLHAFDIKEMTKKIEHKGTNNRVIRDLGWVTVRGSRDTPRNTEMTIQPDGILMQRKIDLVEAMSRPADFLAMIFRTQDEIWVHRCQSIIRTSQVAPYN</sequence>
<protein>
    <submittedName>
        <fullName evidence="1">Uncharacterized protein</fullName>
    </submittedName>
</protein>
<reference evidence="1 2" key="1">
    <citation type="journal article" date="2020" name="bioRxiv">
        <title>Whole genome comparisons of ergot fungi reveals the divergence and evolution of species within the genus Claviceps are the result of varying mechanisms driving genome evolution and host range expansion.</title>
        <authorList>
            <person name="Wyka S.A."/>
            <person name="Mondo S.J."/>
            <person name="Liu M."/>
            <person name="Dettman J."/>
            <person name="Nalam V."/>
            <person name="Broders K.D."/>
        </authorList>
    </citation>
    <scope>NUCLEOTIDE SEQUENCE [LARGE SCALE GENOMIC DNA]</scope>
    <source>
        <strain evidence="1 2">CCC 1485</strain>
    </source>
</reference>
<gene>
    <name evidence="1" type="ORF">E4U60_007135</name>
</gene>
<dbReference type="OrthoDB" id="4950440at2759"/>
<accession>A0A9P7SDS8</accession>
<dbReference type="AlphaFoldDB" id="A0A9P7SDS8"/>
<dbReference type="EMBL" id="SRPO01000763">
    <property type="protein sequence ID" value="KAG5930242.1"/>
    <property type="molecule type" value="Genomic_DNA"/>
</dbReference>